<reference evidence="3" key="1">
    <citation type="journal article" date="2021" name="PeerJ">
        <title>Extensive microbial diversity within the chicken gut microbiome revealed by metagenomics and culture.</title>
        <authorList>
            <person name="Gilroy R."/>
            <person name="Ravi A."/>
            <person name="Getino M."/>
            <person name="Pursley I."/>
            <person name="Horton D.L."/>
            <person name="Alikhan N.F."/>
            <person name="Baker D."/>
            <person name="Gharbi K."/>
            <person name="Hall N."/>
            <person name="Watson M."/>
            <person name="Adriaenssens E.M."/>
            <person name="Foster-Nyarko E."/>
            <person name="Jarju S."/>
            <person name="Secka A."/>
            <person name="Antonio M."/>
            <person name="Oren A."/>
            <person name="Chaudhuri R.R."/>
            <person name="La Ragione R."/>
            <person name="Hildebrand F."/>
            <person name="Pallen M.J."/>
        </authorList>
    </citation>
    <scope>NUCLEOTIDE SEQUENCE</scope>
    <source>
        <strain evidence="3">ChiGjej6B6-1540</strain>
    </source>
</reference>
<dbReference type="Pfam" id="PF02021">
    <property type="entry name" value="UPF0102"/>
    <property type="match status" value="1"/>
</dbReference>
<sequence length="116" mass="13238">MSAPQDRGRRGEELVGRYLEADGWTILARNYRSRYGEIDLIAENGTFLAFVEVKLRKGGGKVQGREAVDWRKQDRLRKTALLYLTQNETSLQPRFDVAEVEDGPDGPFIAYLENAF</sequence>
<name>A0A9D1RTE8_9FIRM</name>
<comment type="similarity">
    <text evidence="1 2">Belongs to the UPF0102 family.</text>
</comment>
<evidence type="ECO:0000256" key="2">
    <source>
        <dbReference type="HAMAP-Rule" id="MF_00048"/>
    </source>
</evidence>
<dbReference type="CDD" id="cd20736">
    <property type="entry name" value="PoNe_Nuclease"/>
    <property type="match status" value="1"/>
</dbReference>
<dbReference type="SUPFAM" id="SSF52980">
    <property type="entry name" value="Restriction endonuclease-like"/>
    <property type="match status" value="1"/>
</dbReference>
<dbReference type="Proteomes" id="UP000824192">
    <property type="component" value="Unassembled WGS sequence"/>
</dbReference>
<dbReference type="InterPro" id="IPR003509">
    <property type="entry name" value="UPF0102_YraN-like"/>
</dbReference>
<dbReference type="PANTHER" id="PTHR34039">
    <property type="entry name" value="UPF0102 PROTEIN YRAN"/>
    <property type="match status" value="1"/>
</dbReference>
<evidence type="ECO:0000313" key="3">
    <source>
        <dbReference type="EMBL" id="HIW93844.1"/>
    </source>
</evidence>
<gene>
    <name evidence="3" type="ORF">H9868_04800</name>
</gene>
<dbReference type="NCBIfam" id="TIGR00252">
    <property type="entry name" value="YraN family protein"/>
    <property type="match status" value="1"/>
</dbReference>
<accession>A0A9D1RTE8</accession>
<dbReference type="PANTHER" id="PTHR34039:SF1">
    <property type="entry name" value="UPF0102 PROTEIN YRAN"/>
    <property type="match status" value="1"/>
</dbReference>
<dbReference type="InterPro" id="IPR011335">
    <property type="entry name" value="Restrct_endonuc-II-like"/>
</dbReference>
<organism evidence="3 4">
    <name type="scientific">Candidatus Flavonifractor merdipullorum</name>
    <dbReference type="NCBI Taxonomy" id="2838590"/>
    <lineage>
        <taxon>Bacteria</taxon>
        <taxon>Bacillati</taxon>
        <taxon>Bacillota</taxon>
        <taxon>Clostridia</taxon>
        <taxon>Eubacteriales</taxon>
        <taxon>Oscillospiraceae</taxon>
        <taxon>Flavonifractor</taxon>
    </lineage>
</organism>
<evidence type="ECO:0000313" key="4">
    <source>
        <dbReference type="Proteomes" id="UP000824192"/>
    </source>
</evidence>
<dbReference type="Gene3D" id="3.40.1350.10">
    <property type="match status" value="1"/>
</dbReference>
<dbReference type="GO" id="GO:0003676">
    <property type="term" value="F:nucleic acid binding"/>
    <property type="evidence" value="ECO:0007669"/>
    <property type="project" value="InterPro"/>
</dbReference>
<dbReference type="HAMAP" id="MF_00048">
    <property type="entry name" value="UPF0102"/>
    <property type="match status" value="1"/>
</dbReference>
<comment type="caution">
    <text evidence="3">The sequence shown here is derived from an EMBL/GenBank/DDBJ whole genome shotgun (WGS) entry which is preliminary data.</text>
</comment>
<evidence type="ECO:0000256" key="1">
    <source>
        <dbReference type="ARBA" id="ARBA00006738"/>
    </source>
</evidence>
<dbReference type="NCBIfam" id="NF009150">
    <property type="entry name" value="PRK12497.1-3"/>
    <property type="match status" value="1"/>
</dbReference>
<dbReference type="AlphaFoldDB" id="A0A9D1RTE8"/>
<reference evidence="3" key="2">
    <citation type="submission" date="2021-04" db="EMBL/GenBank/DDBJ databases">
        <authorList>
            <person name="Gilroy R."/>
        </authorList>
    </citation>
    <scope>NUCLEOTIDE SEQUENCE</scope>
    <source>
        <strain evidence="3">ChiGjej6B6-1540</strain>
    </source>
</reference>
<protein>
    <recommendedName>
        <fullName evidence="2">UPF0102 protein H9868_04800</fullName>
    </recommendedName>
</protein>
<dbReference type="EMBL" id="DXGA01000102">
    <property type="protein sequence ID" value="HIW93844.1"/>
    <property type="molecule type" value="Genomic_DNA"/>
</dbReference>
<proteinExistence type="inferred from homology"/>
<dbReference type="InterPro" id="IPR011856">
    <property type="entry name" value="tRNA_endonuc-like_dom_sf"/>
</dbReference>